<feature type="chain" id="PRO_5001787021" description="Peptidase S74 domain-containing protein" evidence="2">
    <location>
        <begin position="22"/>
        <end position="601"/>
    </location>
</feature>
<dbReference type="PROSITE" id="PS51688">
    <property type="entry name" value="ICA"/>
    <property type="match status" value="1"/>
</dbReference>
<dbReference type="InterPro" id="IPR030392">
    <property type="entry name" value="S74_ICA"/>
</dbReference>
<sequence>MKKILFSSLLFAALSATNAQVGINTDSPQAILDITGKNITDPSNMDGLLIPRINTFPTLNPTVSQNSMLVYLTVATTSGSQFGVNPPGFYYWNFSELKWVAIEAGRSDWSINGNRGTLDGTNFLGTVDNVPLNIRFNNEKAGRIDAERTFYGYRSGNSNYGEMNVGVGNEALYNNTTGANNTAIGSRALMSSTTSSANTALGFESLYSDIISGENVAVGYQALRNNTTDSNTAVGYRSLFENTTGNSNTAVGREALRNTIGGNSNTAVGREALQLNTTGGNNTASGVQALRNNLTGNDNVGIGPYSLYNNTIGSGNVASGINSLYQNVSGEGNTSIGKESMYNNRIGNSNVALGFASLYDNTNGNENVAIGTEASRDNSSGSRNVAIGHDASRVNTTGNGNVAVGNFALLTNATGNNNTALGNAADVSTPDITNATALGNGAKVGVSNKVRIGNQDVTSIEVQVGLSIASDRRFKENIVPISLGLDFIDQLTPVEYVKKNDAEKRKEWGLIAQDLKQVLKDNHYEGAAIISSDRSKEEYLSIRYDDLLAPIIKSIQELNARSRQTELLLKKVTDQQQVIKELTSRVEDLERKWSEGMTKTK</sequence>
<proteinExistence type="predicted"/>
<dbReference type="eggNOG" id="COG0729">
    <property type="taxonomic scope" value="Bacteria"/>
</dbReference>
<dbReference type="Pfam" id="PF13884">
    <property type="entry name" value="Peptidase_S74"/>
    <property type="match status" value="1"/>
</dbReference>
<protein>
    <recommendedName>
        <fullName evidence="3">Peptidase S74 domain-containing protein</fullName>
    </recommendedName>
</protein>
<evidence type="ECO:0000256" key="1">
    <source>
        <dbReference type="SAM" id="Coils"/>
    </source>
</evidence>
<evidence type="ECO:0000313" key="4">
    <source>
        <dbReference type="EMBL" id="KFC21478.1"/>
    </source>
</evidence>
<dbReference type="EMBL" id="JPLY01000004">
    <property type="protein sequence ID" value="KFC21478.1"/>
    <property type="molecule type" value="Genomic_DNA"/>
</dbReference>
<dbReference type="RefSeq" id="WP_051880009.1">
    <property type="nucleotide sequence ID" value="NZ_FOFI01000001.1"/>
</dbReference>
<dbReference type="STRING" id="421072.SAMN04488097_0906"/>
<evidence type="ECO:0000256" key="2">
    <source>
        <dbReference type="SAM" id="SignalP"/>
    </source>
</evidence>
<evidence type="ECO:0000313" key="5">
    <source>
        <dbReference type="Proteomes" id="UP000028623"/>
    </source>
</evidence>
<dbReference type="Proteomes" id="UP000028623">
    <property type="component" value="Unassembled WGS sequence"/>
</dbReference>
<accession>A0A085BG83</accession>
<keyword evidence="1" id="KW-0175">Coiled coil</keyword>
<keyword evidence="2" id="KW-0732">Signal</keyword>
<feature type="coiled-coil region" evidence="1">
    <location>
        <begin position="555"/>
        <end position="592"/>
    </location>
</feature>
<comment type="caution">
    <text evidence="4">The sequence shown here is derived from an EMBL/GenBank/DDBJ whole genome shotgun (WGS) entry which is preliminary data.</text>
</comment>
<keyword evidence="5" id="KW-1185">Reference proteome</keyword>
<organism evidence="4 5">
    <name type="scientific">Epilithonimonas lactis</name>
    <dbReference type="NCBI Taxonomy" id="421072"/>
    <lineage>
        <taxon>Bacteria</taxon>
        <taxon>Pseudomonadati</taxon>
        <taxon>Bacteroidota</taxon>
        <taxon>Flavobacteriia</taxon>
        <taxon>Flavobacteriales</taxon>
        <taxon>Weeksellaceae</taxon>
        <taxon>Chryseobacterium group</taxon>
        <taxon>Epilithonimonas</taxon>
    </lineage>
</organism>
<dbReference type="eggNOG" id="COG5295">
    <property type="taxonomic scope" value="Bacteria"/>
</dbReference>
<dbReference type="InterPro" id="IPR011049">
    <property type="entry name" value="Serralysin-like_metalloprot_C"/>
</dbReference>
<dbReference type="OrthoDB" id="1488700at2"/>
<dbReference type="Gene3D" id="2.150.10.10">
    <property type="entry name" value="Serralysin-like metalloprotease, C-terminal"/>
    <property type="match status" value="1"/>
</dbReference>
<feature type="signal peptide" evidence="2">
    <location>
        <begin position="1"/>
        <end position="21"/>
    </location>
</feature>
<feature type="domain" description="Peptidase S74" evidence="3">
    <location>
        <begin position="470"/>
        <end position="572"/>
    </location>
</feature>
<name>A0A085BG83_9FLAO</name>
<dbReference type="Gene3D" id="1.10.10.10">
    <property type="entry name" value="Winged helix-like DNA-binding domain superfamily/Winged helix DNA-binding domain"/>
    <property type="match status" value="1"/>
</dbReference>
<dbReference type="AlphaFoldDB" id="A0A085BG83"/>
<evidence type="ECO:0000259" key="3">
    <source>
        <dbReference type="PROSITE" id="PS51688"/>
    </source>
</evidence>
<reference evidence="4 5" key="1">
    <citation type="submission" date="2014-07" db="EMBL/GenBank/DDBJ databases">
        <title>Epilithonimonas lactis LMG 22401 Genome.</title>
        <authorList>
            <person name="Pipes S.E."/>
            <person name="Stropko S.J."/>
        </authorList>
    </citation>
    <scope>NUCLEOTIDE SEQUENCE [LARGE SCALE GENOMIC DNA]</scope>
    <source>
        <strain evidence="4 5">LMG 24401</strain>
    </source>
</reference>
<gene>
    <name evidence="4" type="ORF">IO89_14985</name>
</gene>
<dbReference type="InterPro" id="IPR036388">
    <property type="entry name" value="WH-like_DNA-bd_sf"/>
</dbReference>